<dbReference type="PANTHER" id="PTHR34805:SF1">
    <property type="entry name" value="PROTEIN MODIFIER OF SNC1 1"/>
    <property type="match status" value="1"/>
</dbReference>
<feature type="region of interest" description="Disordered" evidence="2">
    <location>
        <begin position="539"/>
        <end position="607"/>
    </location>
</feature>
<feature type="compositionally biased region" description="Low complexity" evidence="2">
    <location>
        <begin position="201"/>
        <end position="214"/>
    </location>
</feature>
<feature type="compositionally biased region" description="Basic and acidic residues" evidence="2">
    <location>
        <begin position="327"/>
        <end position="338"/>
    </location>
</feature>
<feature type="compositionally biased region" description="Basic and acidic residues" evidence="2">
    <location>
        <begin position="258"/>
        <end position="267"/>
    </location>
</feature>
<dbReference type="Proteomes" id="UP001346149">
    <property type="component" value="Unassembled WGS sequence"/>
</dbReference>
<feature type="compositionally biased region" description="Basic and acidic residues" evidence="2">
    <location>
        <begin position="643"/>
        <end position="658"/>
    </location>
</feature>
<evidence type="ECO:0000256" key="2">
    <source>
        <dbReference type="SAM" id="MobiDB-lite"/>
    </source>
</evidence>
<dbReference type="InterPro" id="IPR009738">
    <property type="entry name" value="BAT2_N"/>
</dbReference>
<evidence type="ECO:0000256" key="1">
    <source>
        <dbReference type="ARBA" id="ARBA00022553"/>
    </source>
</evidence>
<feature type="compositionally biased region" description="Polar residues" evidence="2">
    <location>
        <begin position="1473"/>
        <end position="1483"/>
    </location>
</feature>
<dbReference type="GO" id="GO:0040029">
    <property type="term" value="P:epigenetic regulation of gene expression"/>
    <property type="evidence" value="ECO:0007669"/>
    <property type="project" value="TreeGrafter"/>
</dbReference>
<feature type="compositionally biased region" description="Basic residues" evidence="2">
    <location>
        <begin position="1031"/>
        <end position="1043"/>
    </location>
</feature>
<feature type="compositionally biased region" description="Basic and acidic residues" evidence="2">
    <location>
        <begin position="1449"/>
        <end position="1466"/>
    </location>
</feature>
<name>A0AAN7M631_TRANT</name>
<comment type="caution">
    <text evidence="4">The sequence shown here is derived from an EMBL/GenBank/DDBJ whole genome shotgun (WGS) entry which is preliminary data.</text>
</comment>
<feature type="compositionally biased region" description="Polar residues" evidence="2">
    <location>
        <begin position="1400"/>
        <end position="1415"/>
    </location>
</feature>
<proteinExistence type="predicted"/>
<feature type="compositionally biased region" description="Low complexity" evidence="2">
    <location>
        <begin position="158"/>
        <end position="173"/>
    </location>
</feature>
<gene>
    <name evidence="4" type="ORF">SAY86_003395</name>
</gene>
<evidence type="ECO:0000313" key="5">
    <source>
        <dbReference type="Proteomes" id="UP001346149"/>
    </source>
</evidence>
<feature type="domain" description="BAT2 N-terminal" evidence="3">
    <location>
        <begin position="103"/>
        <end position="221"/>
    </location>
</feature>
<dbReference type="InterPro" id="IPR038808">
    <property type="entry name" value="MOS1-like"/>
</dbReference>
<feature type="region of interest" description="Disordered" evidence="2">
    <location>
        <begin position="753"/>
        <end position="772"/>
    </location>
</feature>
<dbReference type="PANTHER" id="PTHR34805">
    <property type="entry name" value="PROTEIN MODIFIER OF SNC1 1"/>
    <property type="match status" value="1"/>
</dbReference>
<feature type="compositionally biased region" description="Polar residues" evidence="2">
    <location>
        <begin position="1491"/>
        <end position="1500"/>
    </location>
</feature>
<feature type="compositionally biased region" description="Basic and acidic residues" evidence="2">
    <location>
        <begin position="1286"/>
        <end position="1309"/>
    </location>
</feature>
<evidence type="ECO:0000259" key="3">
    <source>
        <dbReference type="Pfam" id="PF07001"/>
    </source>
</evidence>
<protein>
    <recommendedName>
        <fullName evidence="3">BAT2 N-terminal domain-containing protein</fullName>
    </recommendedName>
</protein>
<feature type="region of interest" description="Disordered" evidence="2">
    <location>
        <begin position="800"/>
        <end position="821"/>
    </location>
</feature>
<dbReference type="EMBL" id="JAXQNO010000001">
    <property type="protein sequence ID" value="KAK4803578.1"/>
    <property type="molecule type" value="Genomic_DNA"/>
</dbReference>
<keyword evidence="5" id="KW-1185">Reference proteome</keyword>
<feature type="region of interest" description="Disordered" evidence="2">
    <location>
        <begin position="643"/>
        <end position="727"/>
    </location>
</feature>
<feature type="region of interest" description="Disordered" evidence="2">
    <location>
        <begin position="1398"/>
        <end position="1602"/>
    </location>
</feature>
<feature type="region of interest" description="Disordered" evidence="2">
    <location>
        <begin position="1275"/>
        <end position="1309"/>
    </location>
</feature>
<feature type="compositionally biased region" description="Polar residues" evidence="2">
    <location>
        <begin position="1050"/>
        <end position="1066"/>
    </location>
</feature>
<feature type="compositionally biased region" description="Low complexity" evidence="2">
    <location>
        <begin position="283"/>
        <end position="292"/>
    </location>
</feature>
<keyword evidence="1" id="KW-0597">Phosphoprotein</keyword>
<sequence length="1602" mass="176163">MKILKSFCSDLISRRASQTSPRSSDGACLHQWIYSIIKFLLPSHDLISHSSLSSLLSHASFCSFTPSRVSGEARRPALGSRVGRQFYHLIKEMLNGERRWASSRRGGMTVIGKVPKPINLPSQRRENHGLDPNVEIVPKGTHSWGSRPSSSTSNAWGSPSLSPNATSSSDSPSHLSARPSSAEGGTRPSTAGSDKVHDSTPNAWSSNSRPSSASGVLTSNRVPSMSLRPHSAEPRPGSSQLSRFAEPSSDISVPGNGERLDLNKSDEFSLNTGDFPTLGTVKSSSSWKSAGSQDPSLQDLDSTAGLPMDKKGSENYSADGSPFNAEAKGKTDESRGRDNTPCSEDGPRFVMEKWDGCTPPYQNPGILPQHFSLWRGPPANNPPGGVWYGGSPSGPPPYGAPIPPGGFPMEPFHYYCSQGPASALPIPQQVSIPGTGPRGTHPRNGDMYRPQMPETYIRPGMPIRPGFFPGPVPYDGYYGHPMGYCRTNDHDLPNMGMTGGPPSIYGQFPNQSAHGATNSHIRLPGHGLNSEMQCLEEVESGHHCDPQPYRVLLKSHDNRNEKNEEQKQEETKRSSGFMLEETQTGDRSKEMNHSRASSRENDWSKDRWKDGEKDLKVGVIDEDASQNSADRASGSVVLNKVKSQEHMESRRVDRDHGRAVQNDYVAPVDPKSVASKDSSLIQKIEGLNAKARASDPRPDVMIVSDRPEKGHILHDRGTESSMSAVGAGNGAPYSANFHSAQGLSTEGKVMEEPVVSGPTTSRHGKTHNHCGKGRLNLEDADGFLNKPAVLDPLLPTPLEFSDVHRPTHQSSQPRKKYDGGYVPVTSRPGDVQAECAKMKQQRLKQKLEECSREQNTKTHMKLEELNRHMQVVVGSNSKTESTVLNNRQDDVAFPVESKKIYGRPALSNPTAVLDVEIFQQNKSRSTVGRFSNMSKEFQQEPPSDLHKKSFIINNQSVLMQQDAEIAEDNSNVTHIHTNVPSKQHRTGHKYKQSMTFEKNTQNIAVKPPKSEVNVADEVFTPVDAGADSSAHQRRQNNRGNRVKYKGDESSPANNLQSPASKESGRVSTASVGSVKLKSEPEETIVITVSKHIDVNQVEQHPGSVHEEVHGQGTNQWKSQYSHRAPRNQQVNRVVDKLHGGDTAVWTPVRMHNRAGVGEENIERTAVEDQPLSVKGDHPLQSSNLRSKRAEIERYVPKPVAKEMAQQGSVQHVAALDGQIKMADDAVQEVDTEPSSSVAVKESRTADCRQIRSGRGHGLWRQRCRTDDGLQVEQPHYFSQTSGNVQRLHEQGRRPISEEQPSKEQRKHRDEGLCCDSITNPCNASSTECQPQFVAPAGRNQGTPERGKCHPSLKATKYELDPDQKKSNGELVIAPEVSQTDPASASSIPRENHGILERSTLHWQPKSQPVSGQTVQAKRAADDGRNAAESGRPSIVKDPKEIEMTCDQSDFLKDKMHKEERQVDNSKRGRRPRSSTACPQSTVQVVPKSEELGNQQDQAGSSMRLRKSGNQSASPFVRTDENYGDWSSNKQDVRQHNVPAHRERHQYNSSYKYQPVGPHNAEDRSSHFDSLRKSSQGTGPRYKERAGQNGSRRGGGRGGVNFN</sequence>
<feature type="compositionally biased region" description="Basic and acidic residues" evidence="2">
    <location>
        <begin position="1559"/>
        <end position="1571"/>
    </location>
</feature>
<feature type="region of interest" description="Disordered" evidence="2">
    <location>
        <begin position="1022"/>
        <end position="1066"/>
    </location>
</feature>
<reference evidence="4 5" key="1">
    <citation type="journal article" date="2023" name="Hortic Res">
        <title>Pangenome of water caltrop reveals structural variations and asymmetric subgenome divergence after allopolyploidization.</title>
        <authorList>
            <person name="Zhang X."/>
            <person name="Chen Y."/>
            <person name="Wang L."/>
            <person name="Yuan Y."/>
            <person name="Fang M."/>
            <person name="Shi L."/>
            <person name="Lu R."/>
            <person name="Comes H.P."/>
            <person name="Ma Y."/>
            <person name="Chen Y."/>
            <person name="Huang G."/>
            <person name="Zhou Y."/>
            <person name="Zheng Z."/>
            <person name="Qiu Y."/>
        </authorList>
    </citation>
    <scope>NUCLEOTIDE SEQUENCE [LARGE SCALE GENOMIC DNA]</scope>
    <source>
        <strain evidence="4">F231</strain>
    </source>
</reference>
<organism evidence="4 5">
    <name type="scientific">Trapa natans</name>
    <name type="common">Water chestnut</name>
    <dbReference type="NCBI Taxonomy" id="22666"/>
    <lineage>
        <taxon>Eukaryota</taxon>
        <taxon>Viridiplantae</taxon>
        <taxon>Streptophyta</taxon>
        <taxon>Embryophyta</taxon>
        <taxon>Tracheophyta</taxon>
        <taxon>Spermatophyta</taxon>
        <taxon>Magnoliopsida</taxon>
        <taxon>eudicotyledons</taxon>
        <taxon>Gunneridae</taxon>
        <taxon>Pentapetalae</taxon>
        <taxon>rosids</taxon>
        <taxon>malvids</taxon>
        <taxon>Myrtales</taxon>
        <taxon>Lythraceae</taxon>
        <taxon>Trapa</taxon>
    </lineage>
</organism>
<feature type="compositionally biased region" description="Basic and acidic residues" evidence="2">
    <location>
        <begin position="554"/>
        <end position="573"/>
    </location>
</feature>
<feature type="compositionally biased region" description="Polar residues" evidence="2">
    <location>
        <begin position="143"/>
        <end position="157"/>
    </location>
</feature>
<accession>A0AAN7M631</accession>
<feature type="compositionally biased region" description="Basic and acidic residues" evidence="2">
    <location>
        <begin position="584"/>
        <end position="607"/>
    </location>
</feature>
<feature type="compositionally biased region" description="Basic and acidic residues" evidence="2">
    <location>
        <begin position="705"/>
        <end position="718"/>
    </location>
</feature>
<feature type="region of interest" description="Disordered" evidence="2">
    <location>
        <begin position="108"/>
        <end position="347"/>
    </location>
</feature>
<evidence type="ECO:0000313" key="4">
    <source>
        <dbReference type="EMBL" id="KAK4803578.1"/>
    </source>
</evidence>
<feature type="compositionally biased region" description="Gly residues" evidence="2">
    <location>
        <begin position="1591"/>
        <end position="1602"/>
    </location>
</feature>
<feature type="compositionally biased region" description="Basic residues" evidence="2">
    <location>
        <begin position="762"/>
        <end position="772"/>
    </location>
</feature>
<dbReference type="Pfam" id="PF07001">
    <property type="entry name" value="BAT2_N"/>
    <property type="match status" value="1"/>
</dbReference>